<proteinExistence type="predicted"/>
<feature type="region of interest" description="Disordered" evidence="1">
    <location>
        <begin position="99"/>
        <end position="127"/>
    </location>
</feature>
<organism evidence="2">
    <name type="scientific">Ixodes ricinus</name>
    <name type="common">Common tick</name>
    <name type="synonym">Acarus ricinus</name>
    <dbReference type="NCBI Taxonomy" id="34613"/>
    <lineage>
        <taxon>Eukaryota</taxon>
        <taxon>Metazoa</taxon>
        <taxon>Ecdysozoa</taxon>
        <taxon>Arthropoda</taxon>
        <taxon>Chelicerata</taxon>
        <taxon>Arachnida</taxon>
        <taxon>Acari</taxon>
        <taxon>Parasitiformes</taxon>
        <taxon>Ixodida</taxon>
        <taxon>Ixodoidea</taxon>
        <taxon>Ixodidae</taxon>
        <taxon>Ixodinae</taxon>
        <taxon>Ixodes</taxon>
    </lineage>
</organism>
<reference evidence="2" key="1">
    <citation type="submission" date="2019-12" db="EMBL/GenBank/DDBJ databases">
        <title>An insight into the sialome of adult female Ixodes ricinus ticks feeding for 6 days.</title>
        <authorList>
            <person name="Perner J."/>
            <person name="Ribeiro J.M.C."/>
        </authorList>
    </citation>
    <scope>NUCLEOTIDE SEQUENCE</scope>
    <source>
        <strain evidence="2">Semi-engorged</strain>
        <tissue evidence="2">Salivary glands</tissue>
    </source>
</reference>
<dbReference type="EMBL" id="GIFC01014179">
    <property type="protein sequence ID" value="MXU96262.1"/>
    <property type="molecule type" value="Transcribed_RNA"/>
</dbReference>
<accession>A0A6B0V2Y4</accession>
<dbReference type="AlphaFoldDB" id="A0A6B0V2Y4"/>
<sequence length="210" mass="23553">MLPLQVLRMAPLVPFTLQVEHLGMAQLLPATQEHRLVIMDMVDLLLVMALDTVQVPAMDLPLLRTTLLLEVITTTLINTPPNLKRMAVVQGVATGHKVTTRKMAAGTPRQGRLTEPPTPPTQHTRRHMACPTTSLCIPMKKIMLPSYPTCQRTPRLTSIALKLLRVPLMPPHHITRGMEQLTINQEVQDPTLPPHMHPSLTHRAMLRKFT</sequence>
<evidence type="ECO:0000256" key="1">
    <source>
        <dbReference type="SAM" id="MobiDB-lite"/>
    </source>
</evidence>
<evidence type="ECO:0000313" key="2">
    <source>
        <dbReference type="EMBL" id="MXU96262.1"/>
    </source>
</evidence>
<name>A0A6B0V2Y4_IXORI</name>
<protein>
    <submittedName>
        <fullName evidence="2">Uncharacterized protein</fullName>
    </submittedName>
</protein>